<dbReference type="SUPFAM" id="SSF52949">
    <property type="entry name" value="Macro domain-like"/>
    <property type="match status" value="1"/>
</dbReference>
<sequence>MVRPRKWSEPWDSATVCPGHNFPAKWVIHVNGPTWNEADAAEKLEKTVKNLLTLADQKNLKSLAIPSIGSGRAGFPKQQAAQTILKAISNYFVNVMTSSLKQIYFVLKDMESIGIYTAELAKLDS</sequence>
<protein>
    <recommendedName>
        <fullName evidence="1">Macro domain-containing protein</fullName>
    </recommendedName>
</protein>
<proteinExistence type="predicted"/>
<dbReference type="PROSITE" id="PS51154">
    <property type="entry name" value="MACRO"/>
    <property type="match status" value="1"/>
</dbReference>
<feature type="domain" description="Macro" evidence="1">
    <location>
        <begin position="1"/>
        <end position="124"/>
    </location>
</feature>
<organism evidence="2 3">
    <name type="scientific">Ladona fulva</name>
    <name type="common">Scarce chaser dragonfly</name>
    <name type="synonym">Libellula fulva</name>
    <dbReference type="NCBI Taxonomy" id="123851"/>
    <lineage>
        <taxon>Eukaryota</taxon>
        <taxon>Metazoa</taxon>
        <taxon>Ecdysozoa</taxon>
        <taxon>Arthropoda</taxon>
        <taxon>Hexapoda</taxon>
        <taxon>Insecta</taxon>
        <taxon>Pterygota</taxon>
        <taxon>Palaeoptera</taxon>
        <taxon>Odonata</taxon>
        <taxon>Epiprocta</taxon>
        <taxon>Anisoptera</taxon>
        <taxon>Libelluloidea</taxon>
        <taxon>Libellulidae</taxon>
        <taxon>Ladona</taxon>
    </lineage>
</organism>
<dbReference type="Gene3D" id="3.40.220.10">
    <property type="entry name" value="Leucine Aminopeptidase, subunit E, domain 1"/>
    <property type="match status" value="1"/>
</dbReference>
<accession>A0A8K0P169</accession>
<reference evidence="2" key="1">
    <citation type="submission" date="2013-04" db="EMBL/GenBank/DDBJ databases">
        <authorList>
            <person name="Qu J."/>
            <person name="Murali S.C."/>
            <person name="Bandaranaike D."/>
            <person name="Bellair M."/>
            <person name="Blankenburg K."/>
            <person name="Chao H."/>
            <person name="Dinh H."/>
            <person name="Doddapaneni H."/>
            <person name="Downs B."/>
            <person name="Dugan-Rocha S."/>
            <person name="Elkadiri S."/>
            <person name="Gnanaolivu R.D."/>
            <person name="Hernandez B."/>
            <person name="Javaid M."/>
            <person name="Jayaseelan J.C."/>
            <person name="Lee S."/>
            <person name="Li M."/>
            <person name="Ming W."/>
            <person name="Munidasa M."/>
            <person name="Muniz J."/>
            <person name="Nguyen L."/>
            <person name="Ongeri F."/>
            <person name="Osuji N."/>
            <person name="Pu L.-L."/>
            <person name="Puazo M."/>
            <person name="Qu C."/>
            <person name="Quiroz J."/>
            <person name="Raj R."/>
            <person name="Weissenberger G."/>
            <person name="Xin Y."/>
            <person name="Zou X."/>
            <person name="Han Y."/>
            <person name="Richards S."/>
            <person name="Worley K."/>
            <person name="Muzny D."/>
            <person name="Gibbs R."/>
        </authorList>
    </citation>
    <scope>NUCLEOTIDE SEQUENCE</scope>
    <source>
        <strain evidence="2">Sampled in the wild</strain>
    </source>
</reference>
<name>A0A8K0P169_LADFU</name>
<comment type="caution">
    <text evidence="2">The sequence shown here is derived from an EMBL/GenBank/DDBJ whole genome shotgun (WGS) entry which is preliminary data.</text>
</comment>
<dbReference type="Pfam" id="PF01661">
    <property type="entry name" value="Macro"/>
    <property type="match status" value="1"/>
</dbReference>
<dbReference type="InterPro" id="IPR043472">
    <property type="entry name" value="Macro_dom-like"/>
</dbReference>
<reference evidence="2" key="2">
    <citation type="submission" date="2017-10" db="EMBL/GenBank/DDBJ databases">
        <title>Ladona fulva Genome sequencing and assembly.</title>
        <authorList>
            <person name="Murali S."/>
            <person name="Richards S."/>
            <person name="Bandaranaike D."/>
            <person name="Bellair M."/>
            <person name="Blankenburg K."/>
            <person name="Chao H."/>
            <person name="Dinh H."/>
            <person name="Doddapaneni H."/>
            <person name="Dugan-Rocha S."/>
            <person name="Elkadiri S."/>
            <person name="Gnanaolivu R."/>
            <person name="Hernandez B."/>
            <person name="Skinner E."/>
            <person name="Javaid M."/>
            <person name="Lee S."/>
            <person name="Li M."/>
            <person name="Ming W."/>
            <person name="Munidasa M."/>
            <person name="Muniz J."/>
            <person name="Nguyen L."/>
            <person name="Hughes D."/>
            <person name="Osuji N."/>
            <person name="Pu L.-L."/>
            <person name="Puazo M."/>
            <person name="Qu C."/>
            <person name="Quiroz J."/>
            <person name="Raj R."/>
            <person name="Weissenberger G."/>
            <person name="Xin Y."/>
            <person name="Zou X."/>
            <person name="Han Y."/>
            <person name="Worley K."/>
            <person name="Muzny D."/>
            <person name="Gibbs R."/>
        </authorList>
    </citation>
    <scope>NUCLEOTIDE SEQUENCE</scope>
    <source>
        <strain evidence="2">Sampled in the wild</strain>
    </source>
</reference>
<evidence type="ECO:0000313" key="3">
    <source>
        <dbReference type="Proteomes" id="UP000792457"/>
    </source>
</evidence>
<gene>
    <name evidence="2" type="ORF">J437_LFUL007176</name>
</gene>
<dbReference type="OrthoDB" id="8174923at2759"/>
<dbReference type="InterPro" id="IPR002589">
    <property type="entry name" value="Macro_dom"/>
</dbReference>
<dbReference type="PANTHER" id="PTHR11106">
    <property type="entry name" value="GANGLIOSIDE INDUCED DIFFERENTIATION ASSOCIATED PROTEIN 2-RELATED"/>
    <property type="match status" value="1"/>
</dbReference>
<evidence type="ECO:0000259" key="1">
    <source>
        <dbReference type="PROSITE" id="PS51154"/>
    </source>
</evidence>
<dbReference type="AlphaFoldDB" id="A0A8K0P169"/>
<keyword evidence="3" id="KW-1185">Reference proteome</keyword>
<evidence type="ECO:0000313" key="2">
    <source>
        <dbReference type="EMBL" id="KAG8229252.1"/>
    </source>
</evidence>
<dbReference type="EMBL" id="KZ308419">
    <property type="protein sequence ID" value="KAG8229252.1"/>
    <property type="molecule type" value="Genomic_DNA"/>
</dbReference>
<dbReference type="Proteomes" id="UP000792457">
    <property type="component" value="Unassembled WGS sequence"/>
</dbReference>